<dbReference type="EMBL" id="BMAW01051891">
    <property type="protein sequence ID" value="GFS83097.1"/>
    <property type="molecule type" value="Genomic_DNA"/>
</dbReference>
<dbReference type="AlphaFoldDB" id="A0A8X6T837"/>
<gene>
    <name evidence="1" type="ORF">NPIL_466621</name>
</gene>
<name>A0A8X6T837_NEPPI</name>
<evidence type="ECO:0000313" key="2">
    <source>
        <dbReference type="Proteomes" id="UP000887013"/>
    </source>
</evidence>
<protein>
    <submittedName>
        <fullName evidence="1">Uncharacterized protein</fullName>
    </submittedName>
</protein>
<organism evidence="1 2">
    <name type="scientific">Nephila pilipes</name>
    <name type="common">Giant wood spider</name>
    <name type="synonym">Nephila maculata</name>
    <dbReference type="NCBI Taxonomy" id="299642"/>
    <lineage>
        <taxon>Eukaryota</taxon>
        <taxon>Metazoa</taxon>
        <taxon>Ecdysozoa</taxon>
        <taxon>Arthropoda</taxon>
        <taxon>Chelicerata</taxon>
        <taxon>Arachnida</taxon>
        <taxon>Araneae</taxon>
        <taxon>Araneomorphae</taxon>
        <taxon>Entelegynae</taxon>
        <taxon>Araneoidea</taxon>
        <taxon>Nephilidae</taxon>
        <taxon>Nephila</taxon>
    </lineage>
</organism>
<accession>A0A8X6T837</accession>
<comment type="caution">
    <text evidence="1">The sequence shown here is derived from an EMBL/GenBank/DDBJ whole genome shotgun (WGS) entry which is preliminary data.</text>
</comment>
<dbReference type="Proteomes" id="UP000887013">
    <property type="component" value="Unassembled WGS sequence"/>
</dbReference>
<sequence length="102" mass="11223">MSTSSSTVQVEDYENGAAAMEASCSNQQAKNTEFSQILGDGKLIPWVFGKYCSRSRSSTFTKGKAKRTKAQAYGLTYAYKLSISSGREYLRPSALCRLVRTT</sequence>
<proteinExistence type="predicted"/>
<keyword evidence="2" id="KW-1185">Reference proteome</keyword>
<evidence type="ECO:0000313" key="1">
    <source>
        <dbReference type="EMBL" id="GFS83097.1"/>
    </source>
</evidence>
<reference evidence="1" key="1">
    <citation type="submission" date="2020-08" db="EMBL/GenBank/DDBJ databases">
        <title>Multicomponent nature underlies the extraordinary mechanical properties of spider dragline silk.</title>
        <authorList>
            <person name="Kono N."/>
            <person name="Nakamura H."/>
            <person name="Mori M."/>
            <person name="Yoshida Y."/>
            <person name="Ohtoshi R."/>
            <person name="Malay A.D."/>
            <person name="Moran D.A.P."/>
            <person name="Tomita M."/>
            <person name="Numata K."/>
            <person name="Arakawa K."/>
        </authorList>
    </citation>
    <scope>NUCLEOTIDE SEQUENCE</scope>
</reference>